<evidence type="ECO:0008006" key="4">
    <source>
        <dbReference type="Google" id="ProtNLM"/>
    </source>
</evidence>
<accession>A0A1B7LDM1</accession>
<feature type="transmembrane region" description="Helical" evidence="1">
    <location>
        <begin position="40"/>
        <end position="63"/>
    </location>
</feature>
<dbReference type="EMBL" id="LYVF01000166">
    <property type="protein sequence ID" value="OAT81206.1"/>
    <property type="molecule type" value="Genomic_DNA"/>
</dbReference>
<feature type="transmembrane region" description="Helical" evidence="1">
    <location>
        <begin position="180"/>
        <end position="200"/>
    </location>
</feature>
<protein>
    <recommendedName>
        <fullName evidence="4">DUF2206 domain-containing protein</fullName>
    </recommendedName>
</protein>
<reference evidence="2 3" key="1">
    <citation type="submission" date="2016-04" db="EMBL/GenBank/DDBJ databases">
        <authorList>
            <person name="Evans L.H."/>
            <person name="Alamgir A."/>
            <person name="Owens N."/>
            <person name="Weber N.D."/>
            <person name="Virtaneva K."/>
            <person name="Barbian K."/>
            <person name="Babar A."/>
            <person name="Rosenke K."/>
        </authorList>
    </citation>
    <scope>NUCLEOTIDE SEQUENCE [LARGE SCALE GENOMIC DNA]</scope>
    <source>
        <strain evidence="2 3">LMa1</strain>
    </source>
</reference>
<keyword evidence="3" id="KW-1185">Reference proteome</keyword>
<evidence type="ECO:0000313" key="2">
    <source>
        <dbReference type="EMBL" id="OAT81206.1"/>
    </source>
</evidence>
<feature type="transmembrane region" description="Helical" evidence="1">
    <location>
        <begin position="413"/>
        <end position="434"/>
    </location>
</feature>
<dbReference type="RefSeq" id="WP_066668914.1">
    <property type="nucleotide sequence ID" value="NZ_LYVF01000166.1"/>
</dbReference>
<dbReference type="AlphaFoldDB" id="A0A1B7LDM1"/>
<feature type="transmembrane region" description="Helical" evidence="1">
    <location>
        <begin position="17"/>
        <end position="34"/>
    </location>
</feature>
<feature type="transmembrane region" description="Helical" evidence="1">
    <location>
        <begin position="209"/>
        <end position="226"/>
    </location>
</feature>
<comment type="caution">
    <text evidence="2">The sequence shown here is derived from an EMBL/GenBank/DDBJ whole genome shotgun (WGS) entry which is preliminary data.</text>
</comment>
<feature type="transmembrane region" description="Helical" evidence="1">
    <location>
        <begin position="512"/>
        <end position="534"/>
    </location>
</feature>
<dbReference type="Proteomes" id="UP000078532">
    <property type="component" value="Unassembled WGS sequence"/>
</dbReference>
<gene>
    <name evidence="2" type="ORF">A6M21_11340</name>
</gene>
<proteinExistence type="predicted"/>
<dbReference type="InterPro" id="IPR018701">
    <property type="entry name" value="DUF2206_membrane"/>
</dbReference>
<keyword evidence="1" id="KW-1133">Transmembrane helix</keyword>
<feature type="transmembrane region" description="Helical" evidence="1">
    <location>
        <begin position="155"/>
        <end position="174"/>
    </location>
</feature>
<organism evidence="2 3">
    <name type="scientific">Desulfotomaculum copahuensis</name>
    <dbReference type="NCBI Taxonomy" id="1838280"/>
    <lineage>
        <taxon>Bacteria</taxon>
        <taxon>Bacillati</taxon>
        <taxon>Bacillota</taxon>
        <taxon>Clostridia</taxon>
        <taxon>Eubacteriales</taxon>
        <taxon>Desulfotomaculaceae</taxon>
        <taxon>Desulfotomaculum</taxon>
    </lineage>
</organism>
<feature type="transmembrane region" description="Helical" evidence="1">
    <location>
        <begin position="540"/>
        <end position="564"/>
    </location>
</feature>
<feature type="transmembrane region" description="Helical" evidence="1">
    <location>
        <begin position="576"/>
        <end position="601"/>
    </location>
</feature>
<feature type="transmembrane region" description="Helical" evidence="1">
    <location>
        <begin position="482"/>
        <end position="500"/>
    </location>
</feature>
<keyword evidence="1" id="KW-0472">Membrane</keyword>
<feature type="transmembrane region" description="Helical" evidence="1">
    <location>
        <begin position="362"/>
        <end position="387"/>
    </location>
</feature>
<sequence length="726" mass="83036">MLEYLQCKKINEIMNKFLICTISAQLVFIGLSSFDFFNRLSWAVILISFAYLIIVPGLLLIRLIGIKDLNINEIVLHSVGLSLAFLMFIGFGINIIYPIFGLLRPISFYPLLITISTIIIGLWIACLIKEYRLGNIESYHIQNIKMFETRRSDPLYSRILFIIFPLLSILGALLERFYKLNGVLECFLIFVSLSFIFIILKSKDFNDNFGVLIFSISLSLLFFYTLPSSYLTGYDINVEYYFSNLVRISNSWNINTANNVNAMLSIVILPNIFSVLCKVPLTIVYKIFYPILASFIPMGLYEVYRRQLGNIFAFNSSLFVITIFPFYNILPTLARQEIAEIFVVLLLILISKKPEGIAGKMLFIIFGMSLVVSHYGTAYLYLFILLFSYALTEIIRRIKIKGYLLNSYDENKYYLNITYALLFLVFIFVWYINITSSSSFVTIIELFRQILSSIGELFNPMYVQGLQSVVATVSPLRQITRYLNIIAQLLIVIGFLAAHIKYNSKKFSADYLSFSAGNMIILMLSMILPFFAAALNITRIYQITTLVLAPFMILGGIYIAGLIGRQVACDNGKLSRLVAVSMSCFMAVFLLFNSGLLYQVFNDEPNVVALNNNIDGPRFYKSEVYGATWLTDYSDPSALVYADEYGRLLLYGLMLPRVKTIMNDQTLQEGSSYVFLREINVRERKLLAGQQMADPYISFDKSLLMKKLAKNDNRVFDGNIEIYYNQ</sequence>
<feature type="transmembrane region" description="Helical" evidence="1">
    <location>
        <begin position="106"/>
        <end position="128"/>
    </location>
</feature>
<keyword evidence="1" id="KW-0812">Transmembrane</keyword>
<feature type="transmembrane region" description="Helical" evidence="1">
    <location>
        <begin position="308"/>
        <end position="327"/>
    </location>
</feature>
<dbReference type="Pfam" id="PF09971">
    <property type="entry name" value="DUF2206"/>
    <property type="match status" value="1"/>
</dbReference>
<evidence type="ECO:0000256" key="1">
    <source>
        <dbReference type="SAM" id="Phobius"/>
    </source>
</evidence>
<evidence type="ECO:0000313" key="3">
    <source>
        <dbReference type="Proteomes" id="UP000078532"/>
    </source>
</evidence>
<feature type="transmembrane region" description="Helical" evidence="1">
    <location>
        <begin position="75"/>
        <end position="100"/>
    </location>
</feature>
<dbReference type="OrthoDB" id="3784811at2"/>
<name>A0A1B7LDM1_9FIRM</name>